<feature type="domain" description="BZIP" evidence="2">
    <location>
        <begin position="88"/>
        <end position="102"/>
    </location>
</feature>
<protein>
    <recommendedName>
        <fullName evidence="2">BZIP domain-containing protein</fullName>
    </recommendedName>
</protein>
<evidence type="ECO:0000256" key="1">
    <source>
        <dbReference type="SAM" id="MobiDB-lite"/>
    </source>
</evidence>
<accession>A0ABT3MQR6</accession>
<feature type="compositionally biased region" description="Basic and acidic residues" evidence="1">
    <location>
        <begin position="80"/>
        <end position="89"/>
    </location>
</feature>
<reference evidence="3 4" key="1">
    <citation type="submission" date="2022-10" db="EMBL/GenBank/DDBJ databases">
        <title>High-quality genome sequences of two octocoral-associated bacteria, Endozoicomonas euniceicola EF212 and Endozoicomonas gorgoniicola PS125.</title>
        <authorList>
            <person name="Chiou Y.-J."/>
            <person name="Chen Y.-H."/>
        </authorList>
    </citation>
    <scope>NUCLEOTIDE SEQUENCE [LARGE SCALE GENOMIC DNA]</scope>
    <source>
        <strain evidence="3 4">PS125</strain>
    </source>
</reference>
<proteinExistence type="predicted"/>
<dbReference type="EMBL" id="JAPFCC010000001">
    <property type="protein sequence ID" value="MCW7551697.1"/>
    <property type="molecule type" value="Genomic_DNA"/>
</dbReference>
<keyword evidence="4" id="KW-1185">Reference proteome</keyword>
<feature type="compositionally biased region" description="Polar residues" evidence="1">
    <location>
        <begin position="62"/>
        <end position="73"/>
    </location>
</feature>
<organism evidence="3 4">
    <name type="scientific">Endozoicomonas gorgoniicola</name>
    <dbReference type="NCBI Taxonomy" id="1234144"/>
    <lineage>
        <taxon>Bacteria</taxon>
        <taxon>Pseudomonadati</taxon>
        <taxon>Pseudomonadota</taxon>
        <taxon>Gammaproteobacteria</taxon>
        <taxon>Oceanospirillales</taxon>
        <taxon>Endozoicomonadaceae</taxon>
        <taxon>Endozoicomonas</taxon>
    </lineage>
</organism>
<name>A0ABT3MQR6_9GAMM</name>
<evidence type="ECO:0000313" key="3">
    <source>
        <dbReference type="EMBL" id="MCW7551697.1"/>
    </source>
</evidence>
<dbReference type="CDD" id="cd14686">
    <property type="entry name" value="bZIP"/>
    <property type="match status" value="1"/>
</dbReference>
<comment type="caution">
    <text evidence="3">The sequence shown here is derived from an EMBL/GenBank/DDBJ whole genome shotgun (WGS) entry which is preliminary data.</text>
</comment>
<feature type="region of interest" description="Disordered" evidence="1">
    <location>
        <begin position="1"/>
        <end position="37"/>
    </location>
</feature>
<dbReference type="Proteomes" id="UP001209854">
    <property type="component" value="Unassembled WGS sequence"/>
</dbReference>
<evidence type="ECO:0000313" key="4">
    <source>
        <dbReference type="Proteomes" id="UP001209854"/>
    </source>
</evidence>
<dbReference type="InterPro" id="IPR004827">
    <property type="entry name" value="bZIP"/>
</dbReference>
<gene>
    <name evidence="3" type="ORF">NX722_03365</name>
</gene>
<feature type="region of interest" description="Disordered" evidence="1">
    <location>
        <begin position="59"/>
        <end position="105"/>
    </location>
</feature>
<dbReference type="RefSeq" id="WP_262566708.1">
    <property type="nucleotide sequence ID" value="NZ_JAPFCC010000001.1"/>
</dbReference>
<dbReference type="PROSITE" id="PS00036">
    <property type="entry name" value="BZIP_BASIC"/>
    <property type="match status" value="1"/>
</dbReference>
<sequence>MDIKKPSSPEVPVKSFQDQAKDSEIPEADNNFMGLPVRKRPASEVELLIGKRFRQILPAGQSVPTANAGSCSSVEEELTDAQKKQQERKARNRVSSQKFRDKKRNELDSLKKELECARAELVKADIDKEILRVELTSNEIEINRLKAEILQRDKTIASLREVANKNIPPSFPPSRE</sequence>
<evidence type="ECO:0000259" key="2">
    <source>
        <dbReference type="PROSITE" id="PS00036"/>
    </source>
</evidence>